<dbReference type="EMBL" id="JAEAOA010000425">
    <property type="protein sequence ID" value="KAK3584510.1"/>
    <property type="molecule type" value="Genomic_DNA"/>
</dbReference>
<evidence type="ECO:0000313" key="1">
    <source>
        <dbReference type="EMBL" id="KAK3584510.1"/>
    </source>
</evidence>
<dbReference type="AlphaFoldDB" id="A0AAE0S3F5"/>
<comment type="caution">
    <text evidence="1">The sequence shown here is derived from an EMBL/GenBank/DDBJ whole genome shotgun (WGS) entry which is preliminary data.</text>
</comment>
<organism evidence="1 2">
    <name type="scientific">Potamilus streckersoni</name>
    <dbReference type="NCBI Taxonomy" id="2493646"/>
    <lineage>
        <taxon>Eukaryota</taxon>
        <taxon>Metazoa</taxon>
        <taxon>Spiralia</taxon>
        <taxon>Lophotrochozoa</taxon>
        <taxon>Mollusca</taxon>
        <taxon>Bivalvia</taxon>
        <taxon>Autobranchia</taxon>
        <taxon>Heteroconchia</taxon>
        <taxon>Palaeoheterodonta</taxon>
        <taxon>Unionida</taxon>
        <taxon>Unionoidea</taxon>
        <taxon>Unionidae</taxon>
        <taxon>Ambleminae</taxon>
        <taxon>Lampsilini</taxon>
        <taxon>Potamilus</taxon>
    </lineage>
</organism>
<sequence>MAASTTSTRVPTTFISSPITMVSPMHTATNMVSKAFITRQITLTPPVYVMSAILSNITTVLPTKREIISLLWEGIG</sequence>
<reference evidence="1" key="1">
    <citation type="journal article" date="2021" name="Genome Biol. Evol.">
        <title>A High-Quality Reference Genome for a Parasitic Bivalve with Doubly Uniparental Inheritance (Bivalvia: Unionida).</title>
        <authorList>
            <person name="Smith C.H."/>
        </authorList>
    </citation>
    <scope>NUCLEOTIDE SEQUENCE</scope>
    <source>
        <strain evidence="1">CHS0354</strain>
    </source>
</reference>
<accession>A0AAE0S3F5</accession>
<reference evidence="1" key="3">
    <citation type="submission" date="2023-05" db="EMBL/GenBank/DDBJ databases">
        <authorList>
            <person name="Smith C.H."/>
        </authorList>
    </citation>
    <scope>NUCLEOTIDE SEQUENCE</scope>
    <source>
        <strain evidence="1">CHS0354</strain>
        <tissue evidence="1">Mantle</tissue>
    </source>
</reference>
<protein>
    <submittedName>
        <fullName evidence="1">Uncharacterized protein</fullName>
    </submittedName>
</protein>
<reference evidence="1" key="2">
    <citation type="journal article" date="2021" name="Genome Biol. Evol.">
        <title>Developing a high-quality reference genome for a parasitic bivalve with doubly uniparental inheritance (Bivalvia: Unionida).</title>
        <authorList>
            <person name="Smith C.H."/>
        </authorList>
    </citation>
    <scope>NUCLEOTIDE SEQUENCE</scope>
    <source>
        <strain evidence="1">CHS0354</strain>
        <tissue evidence="1">Mantle</tissue>
    </source>
</reference>
<proteinExistence type="predicted"/>
<gene>
    <name evidence="1" type="ORF">CHS0354_006044</name>
</gene>
<name>A0AAE0S3F5_9BIVA</name>
<keyword evidence="2" id="KW-1185">Reference proteome</keyword>
<evidence type="ECO:0000313" key="2">
    <source>
        <dbReference type="Proteomes" id="UP001195483"/>
    </source>
</evidence>
<dbReference type="Proteomes" id="UP001195483">
    <property type="component" value="Unassembled WGS sequence"/>
</dbReference>
<feature type="non-terminal residue" evidence="1">
    <location>
        <position position="76"/>
    </location>
</feature>